<dbReference type="AlphaFoldDB" id="A0ABD2CZ40"/>
<dbReference type="Proteomes" id="UP001607303">
    <property type="component" value="Unassembled WGS sequence"/>
</dbReference>
<comment type="caution">
    <text evidence="1">The sequence shown here is derived from an EMBL/GenBank/DDBJ whole genome shotgun (WGS) entry which is preliminary data.</text>
</comment>
<gene>
    <name evidence="1" type="ORF">V1477_001387</name>
</gene>
<name>A0ABD2CZ40_VESMC</name>
<organism evidence="1 2">
    <name type="scientific">Vespula maculifrons</name>
    <name type="common">Eastern yellow jacket</name>
    <name type="synonym">Wasp</name>
    <dbReference type="NCBI Taxonomy" id="7453"/>
    <lineage>
        <taxon>Eukaryota</taxon>
        <taxon>Metazoa</taxon>
        <taxon>Ecdysozoa</taxon>
        <taxon>Arthropoda</taxon>
        <taxon>Hexapoda</taxon>
        <taxon>Insecta</taxon>
        <taxon>Pterygota</taxon>
        <taxon>Neoptera</taxon>
        <taxon>Endopterygota</taxon>
        <taxon>Hymenoptera</taxon>
        <taxon>Apocrita</taxon>
        <taxon>Aculeata</taxon>
        <taxon>Vespoidea</taxon>
        <taxon>Vespidae</taxon>
        <taxon>Vespinae</taxon>
        <taxon>Vespula</taxon>
    </lineage>
</organism>
<evidence type="ECO:0000313" key="1">
    <source>
        <dbReference type="EMBL" id="KAL2750402.1"/>
    </source>
</evidence>
<dbReference type="EMBL" id="JAYRBN010000013">
    <property type="protein sequence ID" value="KAL2750402.1"/>
    <property type="molecule type" value="Genomic_DNA"/>
</dbReference>
<reference evidence="1 2" key="1">
    <citation type="journal article" date="2024" name="Ann. Entomol. Soc. Am.">
        <title>Genomic analyses of the southern and eastern yellowjacket wasps (Hymenoptera: Vespidae) reveal evolutionary signatures of social life.</title>
        <authorList>
            <person name="Catto M.A."/>
            <person name="Caine P.B."/>
            <person name="Orr S.E."/>
            <person name="Hunt B.G."/>
            <person name="Goodisman M.A.D."/>
        </authorList>
    </citation>
    <scope>NUCLEOTIDE SEQUENCE [LARGE SCALE GENOMIC DNA]</scope>
    <source>
        <strain evidence="1">232</strain>
        <tissue evidence="1">Head and thorax</tissue>
    </source>
</reference>
<sequence length="131" mass="15258">MKHTYIGTSCFSLHQTIFPIWIRQISDLLCLNGKSISAVFYHGDESISIDEWVIRSLTLSNFKELCVTCYSSFNMVKTAEEADAACEFITNLANNLKPKLVREEANYLVYERNMLLLLEQYYNNHRLQYSI</sequence>
<protein>
    <submittedName>
        <fullName evidence="1">Uncharacterized protein</fullName>
    </submittedName>
</protein>
<evidence type="ECO:0000313" key="2">
    <source>
        <dbReference type="Proteomes" id="UP001607303"/>
    </source>
</evidence>
<accession>A0ABD2CZ40</accession>
<keyword evidence="2" id="KW-1185">Reference proteome</keyword>
<proteinExistence type="predicted"/>